<comment type="function">
    <text evidence="7">F(1)F(0) ATP synthase produces ATP from ADP in the presence of a proton or sodium gradient. F-type ATPases consist of two structural domains, F(1) containing the extramembraneous catalytic core and F(0) containing the membrane proton channel, linked together by a central stalk and a peripheral stalk. During catalysis, ATP synthesis in the catalytic domain of F(1) is coupled via a rotary mechanism of the central stalk subunits to proton translocation.</text>
</comment>
<keyword evidence="5 7" id="KW-0472">Membrane</keyword>
<accession>A0ABR5SD99</accession>
<keyword evidence="6 7" id="KW-0066">ATP synthesis</keyword>
<dbReference type="InterPro" id="IPR026015">
    <property type="entry name" value="ATP_synth_OSCP/delta_N_sf"/>
</dbReference>
<evidence type="ECO:0000313" key="8">
    <source>
        <dbReference type="EMBL" id="KWT78216.1"/>
    </source>
</evidence>
<comment type="caution">
    <text evidence="8">The sequence shown here is derived from an EMBL/GenBank/DDBJ whole genome shotgun (WGS) entry which is preliminary data.</text>
</comment>
<protein>
    <recommendedName>
        <fullName evidence="7">ATP synthase subunit delta</fullName>
    </recommendedName>
    <alternativeName>
        <fullName evidence="7">ATP synthase F(1) sector subunit delta</fullName>
    </alternativeName>
    <alternativeName>
        <fullName evidence="7">F-type ATPase subunit delta</fullName>
        <shortName evidence="7">F-ATPase subunit delta</shortName>
    </alternativeName>
</protein>
<keyword evidence="7" id="KW-0139">CF(1)</keyword>
<dbReference type="EMBL" id="LNQR01000118">
    <property type="protein sequence ID" value="KWT78216.1"/>
    <property type="molecule type" value="Genomic_DNA"/>
</dbReference>
<dbReference type="PANTHER" id="PTHR11910">
    <property type="entry name" value="ATP SYNTHASE DELTA CHAIN"/>
    <property type="match status" value="1"/>
</dbReference>
<sequence>MKINGKSIVRYAKSIYASVTIDKLEAVINELTAVNRLVCEKKHITGIFINPFFNTEDRVKALETIAGKLALADTTKRFLSMLIKSRAIKALPQIITILAALYRDGMKTANAVVATPIALNGEQVQNLKKALSHRLNKEVTIENVIDPTLIGGLIATVGNLVIDTSIKGQLRLLTESLTKE</sequence>
<evidence type="ECO:0000256" key="3">
    <source>
        <dbReference type="ARBA" id="ARBA00022781"/>
    </source>
</evidence>
<dbReference type="RefSeq" id="WP_085053559.1">
    <property type="nucleotide sequence ID" value="NZ_LNQR01000118.1"/>
</dbReference>
<evidence type="ECO:0000256" key="5">
    <source>
        <dbReference type="ARBA" id="ARBA00023136"/>
    </source>
</evidence>
<evidence type="ECO:0000256" key="1">
    <source>
        <dbReference type="ARBA" id="ARBA00004370"/>
    </source>
</evidence>
<evidence type="ECO:0000256" key="6">
    <source>
        <dbReference type="ARBA" id="ARBA00023310"/>
    </source>
</evidence>
<proteinExistence type="inferred from homology"/>
<keyword evidence="2 7" id="KW-0813">Transport</keyword>
<comment type="similarity">
    <text evidence="7">Belongs to the ATPase delta chain family.</text>
</comment>
<evidence type="ECO:0000256" key="2">
    <source>
        <dbReference type="ARBA" id="ARBA00022448"/>
    </source>
</evidence>
<comment type="function">
    <text evidence="7">This protein is part of the stalk that links CF(0) to CF(1). It either transmits conformational changes from CF(0) to CF(1) or is implicated in proton conduction.</text>
</comment>
<organism evidence="8 9">
    <name type="scientific">Candidatus Magnetominusculus xianensis</name>
    <dbReference type="NCBI Taxonomy" id="1748249"/>
    <lineage>
        <taxon>Bacteria</taxon>
        <taxon>Pseudomonadati</taxon>
        <taxon>Nitrospirota</taxon>
        <taxon>Nitrospiria</taxon>
        <taxon>Nitrospirales</taxon>
        <taxon>Nitrospiraceae</taxon>
        <taxon>Candidatus Magnetominusculus</taxon>
    </lineage>
</organism>
<dbReference type="Pfam" id="PF00213">
    <property type="entry name" value="OSCP"/>
    <property type="match status" value="1"/>
</dbReference>
<name>A0ABR5SD99_9BACT</name>
<reference evidence="8 9" key="1">
    <citation type="submission" date="2015-11" db="EMBL/GenBank/DDBJ databases">
        <authorList>
            <person name="Lin W."/>
        </authorList>
    </citation>
    <scope>NUCLEOTIDE SEQUENCE [LARGE SCALE GENOMIC DNA]</scope>
    <source>
        <strain evidence="8 9">HCH-1</strain>
    </source>
</reference>
<dbReference type="Proteomes" id="UP000060487">
    <property type="component" value="Unassembled WGS sequence"/>
</dbReference>
<dbReference type="SUPFAM" id="SSF47928">
    <property type="entry name" value="N-terminal domain of the delta subunit of the F1F0-ATP synthase"/>
    <property type="match status" value="1"/>
</dbReference>
<dbReference type="HAMAP" id="MF_01416">
    <property type="entry name" value="ATP_synth_delta_bact"/>
    <property type="match status" value="1"/>
</dbReference>
<dbReference type="NCBIfam" id="TIGR01145">
    <property type="entry name" value="ATP_synt_delta"/>
    <property type="match status" value="1"/>
</dbReference>
<comment type="subcellular location">
    <subcellularLocation>
        <location evidence="7">Cell membrane</location>
        <topology evidence="7">Peripheral membrane protein</topology>
    </subcellularLocation>
    <subcellularLocation>
        <location evidence="1">Membrane</location>
    </subcellularLocation>
</comment>
<keyword evidence="4 7" id="KW-0406">Ion transport</keyword>
<dbReference type="Gene3D" id="1.10.520.20">
    <property type="entry name" value="N-terminal domain of the delta subunit of the F1F0-ATP synthase"/>
    <property type="match status" value="1"/>
</dbReference>
<dbReference type="InterPro" id="IPR000711">
    <property type="entry name" value="ATPase_OSCP/dsu"/>
</dbReference>
<evidence type="ECO:0000313" key="9">
    <source>
        <dbReference type="Proteomes" id="UP000060487"/>
    </source>
</evidence>
<keyword evidence="3 7" id="KW-0375">Hydrogen ion transport</keyword>
<gene>
    <name evidence="7 8" type="primary">atpH</name>
    <name evidence="8" type="ORF">ASN18_2943</name>
</gene>
<keyword evidence="9" id="KW-1185">Reference proteome</keyword>
<keyword evidence="7" id="KW-1003">Cell membrane</keyword>
<dbReference type="PRINTS" id="PR00125">
    <property type="entry name" value="ATPASEDELTA"/>
</dbReference>
<evidence type="ECO:0000256" key="7">
    <source>
        <dbReference type="HAMAP-Rule" id="MF_01416"/>
    </source>
</evidence>
<evidence type="ECO:0000256" key="4">
    <source>
        <dbReference type="ARBA" id="ARBA00023065"/>
    </source>
</evidence>